<name>A0ABS0R5A3_9ACTN</name>
<dbReference type="NCBIfam" id="TIGR01549">
    <property type="entry name" value="HAD-SF-IA-v1"/>
    <property type="match status" value="1"/>
</dbReference>
<comment type="caution">
    <text evidence="1">The sequence shown here is derived from an EMBL/GenBank/DDBJ whole genome shotgun (WGS) entry which is preliminary data.</text>
</comment>
<dbReference type="SUPFAM" id="SSF56784">
    <property type="entry name" value="HAD-like"/>
    <property type="match status" value="1"/>
</dbReference>
<keyword evidence="2" id="KW-1185">Reference proteome</keyword>
<dbReference type="SFLD" id="SFLDS00003">
    <property type="entry name" value="Haloacid_Dehalogenase"/>
    <property type="match status" value="1"/>
</dbReference>
<dbReference type="Proteomes" id="UP000638849">
    <property type="component" value="Unassembled WGS sequence"/>
</dbReference>
<keyword evidence="1" id="KW-0378">Hydrolase</keyword>
<evidence type="ECO:0000313" key="2">
    <source>
        <dbReference type="Proteomes" id="UP000638849"/>
    </source>
</evidence>
<dbReference type="InterPro" id="IPR023214">
    <property type="entry name" value="HAD_sf"/>
</dbReference>
<dbReference type="Gene3D" id="3.40.50.1000">
    <property type="entry name" value="HAD superfamily/HAD-like"/>
    <property type="match status" value="1"/>
</dbReference>
<sequence length="254" mass="27646">MPEVLAPGHIKDEGASTVTIKGALFDFSGTLFRIESTESWLRAALERTGTAVPDEEVVRYARELEDAGALPGGAQPLAVPPHLEDVWRVRDRDAELHRAAYTGLARQVPLPRPALYDALYDRHREPAAWRPYPDAPEVLAELRRRGVRIAVVSNIGWDLRPVFRAHGLDGLVDAYALSYEHGVQKPDPRLFQAACDALGLDPGDTVMVGDDRRADAGAAALGCRVLLVDHLPVDRRPDALRAVLGPLPDAATAP</sequence>
<dbReference type="InterPro" id="IPR036412">
    <property type="entry name" value="HAD-like_sf"/>
</dbReference>
<dbReference type="SFLD" id="SFLDG01129">
    <property type="entry name" value="C1.5:_HAD__Beta-PGM__Phosphata"/>
    <property type="match status" value="1"/>
</dbReference>
<gene>
    <name evidence="1" type="ORF">JBF12_06020</name>
</gene>
<dbReference type="InterPro" id="IPR006439">
    <property type="entry name" value="HAD-SF_hydro_IA"/>
</dbReference>
<dbReference type="PANTHER" id="PTHR46649">
    <property type="match status" value="1"/>
</dbReference>
<proteinExistence type="predicted"/>
<dbReference type="NCBIfam" id="TIGR01509">
    <property type="entry name" value="HAD-SF-IA-v3"/>
    <property type="match status" value="1"/>
</dbReference>
<dbReference type="GO" id="GO:0016787">
    <property type="term" value="F:hydrolase activity"/>
    <property type="evidence" value="ECO:0007669"/>
    <property type="project" value="UniProtKB-KW"/>
</dbReference>
<dbReference type="PANTHER" id="PTHR46649:SF4">
    <property type="entry name" value="HALOACID DEHALOGENASE-LIKE HYDROLASE (HAD) SUPERFAMILY PROTEIN"/>
    <property type="match status" value="1"/>
</dbReference>
<accession>A0ABS0R5A3</accession>
<dbReference type="Pfam" id="PF00702">
    <property type="entry name" value="Hydrolase"/>
    <property type="match status" value="1"/>
</dbReference>
<dbReference type="PRINTS" id="PR00413">
    <property type="entry name" value="HADHALOGNASE"/>
</dbReference>
<dbReference type="EMBL" id="JAEEAQ010000034">
    <property type="protein sequence ID" value="MBI0312566.1"/>
    <property type="molecule type" value="Genomic_DNA"/>
</dbReference>
<organism evidence="1 2">
    <name type="scientific">Streptomyces javensis</name>
    <dbReference type="NCBI Taxonomy" id="114698"/>
    <lineage>
        <taxon>Bacteria</taxon>
        <taxon>Bacillati</taxon>
        <taxon>Actinomycetota</taxon>
        <taxon>Actinomycetes</taxon>
        <taxon>Kitasatosporales</taxon>
        <taxon>Streptomycetaceae</taxon>
        <taxon>Streptomyces</taxon>
        <taxon>Streptomyces violaceusniger group</taxon>
    </lineage>
</organism>
<evidence type="ECO:0000313" key="1">
    <source>
        <dbReference type="EMBL" id="MBI0312566.1"/>
    </source>
</evidence>
<reference evidence="1 2" key="1">
    <citation type="submission" date="2020-12" db="EMBL/GenBank/DDBJ databases">
        <authorList>
            <person name="Kusuma A.B."/>
            <person name="Nouioui I."/>
            <person name="Goodfellow M."/>
        </authorList>
    </citation>
    <scope>NUCLEOTIDE SEQUENCE [LARGE SCALE GENOMIC DNA]</scope>
    <source>
        <strain evidence="1 2">DSM 41764</strain>
    </source>
</reference>
<protein>
    <submittedName>
        <fullName evidence="1">HAD-IA family hydrolase</fullName>
    </submittedName>
</protein>